<reference evidence="2" key="2">
    <citation type="journal article" date="2021" name="PeerJ">
        <title>Extensive microbial diversity within the chicken gut microbiome revealed by metagenomics and culture.</title>
        <authorList>
            <person name="Gilroy R."/>
            <person name="Ravi A."/>
            <person name="Getino M."/>
            <person name="Pursley I."/>
            <person name="Horton D.L."/>
            <person name="Alikhan N.F."/>
            <person name="Baker D."/>
            <person name="Gharbi K."/>
            <person name="Hall N."/>
            <person name="Watson M."/>
            <person name="Adriaenssens E.M."/>
            <person name="Foster-Nyarko E."/>
            <person name="Jarju S."/>
            <person name="Secka A."/>
            <person name="Antonio M."/>
            <person name="Oren A."/>
            <person name="Chaudhuri R.R."/>
            <person name="La Ragione R."/>
            <person name="Hildebrand F."/>
            <person name="Pallen M.J."/>
        </authorList>
    </citation>
    <scope>NUCLEOTIDE SEQUENCE</scope>
    <source>
        <strain evidence="2">ChiSxjej2B14-8506</strain>
    </source>
</reference>
<keyword evidence="1" id="KW-0732">Signal</keyword>
<comment type="caution">
    <text evidence="2">The sequence shown here is derived from an EMBL/GenBank/DDBJ whole genome shotgun (WGS) entry which is preliminary data.</text>
</comment>
<protein>
    <submittedName>
        <fullName evidence="2">WG repeat-containing protein</fullName>
    </submittedName>
</protein>
<evidence type="ECO:0000313" key="2">
    <source>
        <dbReference type="EMBL" id="HIU46875.1"/>
    </source>
</evidence>
<reference evidence="2" key="1">
    <citation type="submission" date="2020-10" db="EMBL/GenBank/DDBJ databases">
        <authorList>
            <person name="Gilroy R."/>
        </authorList>
    </citation>
    <scope>NUCLEOTIDE SEQUENCE</scope>
    <source>
        <strain evidence="2">ChiSxjej2B14-8506</strain>
    </source>
</reference>
<proteinExistence type="predicted"/>
<sequence length="420" mass="44776">MPRRICAVLLALALAICAAGQCAGELYAYYGDEGCVLIDAQGEIHSDAFDSILAVNSDTGERRFIARKLFDDVERATLLDAQGQPLLDRYYDAIYAQSGALITQRDGLLGALDWQGNEVLPTRYTILVPNGAGAYLTSTDDPGDGIADEMYLTLPDGSSRYLNLSANYISEFCEGLVRARSHNGKYGYLSQQGIWAIAPMYDEAGDFAGGKAVVWRGGLAGLIDSAGNAILPARYDSIIASSGGGAAELTVAICTGVATVYDDDMLPVYTESGVQYAYMPEPELAVLVREDGATLCNAQGRVLLEIGADEFMETLGSGRTLVTGTDGVYLAGTDGTVELEGAVEAYALRDGGRPYAVCVYDGEHWGACDLDGQEILPYEYDSVASMCEGVFTVRQGTRHGLINAQGEWIYSHDSADPLVG</sequence>
<dbReference type="PANTHER" id="PTHR37841:SF1">
    <property type="entry name" value="DUF3298 DOMAIN-CONTAINING PROTEIN"/>
    <property type="match status" value="1"/>
</dbReference>
<evidence type="ECO:0000313" key="3">
    <source>
        <dbReference type="Proteomes" id="UP000824123"/>
    </source>
</evidence>
<dbReference type="InterPro" id="IPR032774">
    <property type="entry name" value="WG_beta_rep"/>
</dbReference>
<evidence type="ECO:0000256" key="1">
    <source>
        <dbReference type="SAM" id="SignalP"/>
    </source>
</evidence>
<organism evidence="2 3">
    <name type="scientific">Candidatus Fimadaptatus faecigallinarum</name>
    <dbReference type="NCBI Taxonomy" id="2840814"/>
    <lineage>
        <taxon>Bacteria</taxon>
        <taxon>Bacillati</taxon>
        <taxon>Bacillota</taxon>
        <taxon>Clostridia</taxon>
        <taxon>Eubacteriales</taxon>
        <taxon>Candidatus Fimadaptatus</taxon>
    </lineage>
</organism>
<dbReference type="Pfam" id="PF14903">
    <property type="entry name" value="WG_beta_rep"/>
    <property type="match status" value="2"/>
</dbReference>
<feature type="signal peptide" evidence="1">
    <location>
        <begin position="1"/>
        <end position="23"/>
    </location>
</feature>
<feature type="chain" id="PRO_5039437632" evidence="1">
    <location>
        <begin position="24"/>
        <end position="420"/>
    </location>
</feature>
<dbReference type="PANTHER" id="PTHR37841">
    <property type="entry name" value="GLR2918 PROTEIN"/>
    <property type="match status" value="1"/>
</dbReference>
<accession>A0A9D1LS05</accession>
<dbReference type="EMBL" id="DVNK01000039">
    <property type="protein sequence ID" value="HIU46875.1"/>
    <property type="molecule type" value="Genomic_DNA"/>
</dbReference>
<dbReference type="AlphaFoldDB" id="A0A9D1LS05"/>
<name>A0A9D1LS05_9FIRM</name>
<gene>
    <name evidence="2" type="ORF">IAC59_06415</name>
</gene>
<dbReference type="Proteomes" id="UP000824123">
    <property type="component" value="Unassembled WGS sequence"/>
</dbReference>